<comment type="caution">
    <text evidence="2">The sequence shown here is derived from an EMBL/GenBank/DDBJ whole genome shotgun (WGS) entry which is preliminary data.</text>
</comment>
<evidence type="ECO:0000313" key="2">
    <source>
        <dbReference type="EMBL" id="KAG1819282.1"/>
    </source>
</evidence>
<reference evidence="2" key="1">
    <citation type="journal article" date="2020" name="New Phytol.">
        <title>Comparative genomics reveals dynamic genome evolution in host specialist ectomycorrhizal fungi.</title>
        <authorList>
            <person name="Lofgren L.A."/>
            <person name="Nguyen N.H."/>
            <person name="Vilgalys R."/>
            <person name="Ruytinx J."/>
            <person name="Liao H.L."/>
            <person name="Branco S."/>
            <person name="Kuo A."/>
            <person name="LaButti K."/>
            <person name="Lipzen A."/>
            <person name="Andreopoulos W."/>
            <person name="Pangilinan J."/>
            <person name="Riley R."/>
            <person name="Hundley H."/>
            <person name="Na H."/>
            <person name="Barry K."/>
            <person name="Grigoriev I.V."/>
            <person name="Stajich J.E."/>
            <person name="Kennedy P.G."/>
        </authorList>
    </citation>
    <scope>NUCLEOTIDE SEQUENCE</scope>
    <source>
        <strain evidence="2">MN1</strain>
    </source>
</reference>
<dbReference type="OrthoDB" id="2755811at2759"/>
<dbReference type="AlphaFoldDB" id="A0A9P7EE85"/>
<dbReference type="GeneID" id="64633882"/>
<gene>
    <name evidence="2" type="ORF">BJ212DRAFT_1479391</name>
</gene>
<protein>
    <submittedName>
        <fullName evidence="2">Uncharacterized protein</fullName>
    </submittedName>
</protein>
<feature type="region of interest" description="Disordered" evidence="1">
    <location>
        <begin position="169"/>
        <end position="199"/>
    </location>
</feature>
<feature type="region of interest" description="Disordered" evidence="1">
    <location>
        <begin position="223"/>
        <end position="282"/>
    </location>
</feature>
<dbReference type="Proteomes" id="UP000807769">
    <property type="component" value="Unassembled WGS sequence"/>
</dbReference>
<dbReference type="EMBL" id="JABBWG010000010">
    <property type="protein sequence ID" value="KAG1819282.1"/>
    <property type="molecule type" value="Genomic_DNA"/>
</dbReference>
<feature type="compositionally biased region" description="Polar residues" evidence="1">
    <location>
        <begin position="257"/>
        <end position="275"/>
    </location>
</feature>
<sequence>MSHPQTRPGNVNKHPGNIVWEANRVQHQSKEEVAAEKNQKELEKANHAVAEEKSHTMIAAAEDAMAIQQKTQVKGPPKLVRPCMVVSKKSTNLVKAVEQPAVTELTLYYFDYICAYRISTNLKQVISSDLTGPIPDWAEKVVSQAQLKPSAPPSIEPAPKVQRGKNIMHLKEKPKVTSRGKKRSLPVPDEIELSAEGLKDPDAAEELKILEDLEADEELENLKDLDDGEDSDFKMLEDEEDDGSDSAMVVNKASMARRTSSMSVDVSEQKPTTKQAKGRTTRIKAEVKTEPEPEAVASENIHAKLKRGKVKNAHLPSRLLENGIWHMKFLPYVMYWVGNSDHGWTIPETELQSVLESIFYEVYPHNKGGCSFDIEDLSFQLVSQRIHKWRASFGSTAVTVLMAFFTSTPDYETQEAHKEYTEYQLQDCRFIYEDPDNEEQPSAFLSEYILHIFAAHLTTVAGKVRVDSLVEFGKPGYQTALVLTAVAAECTLVLVKDWLLVDSNPADNGGKTHKIVQTLNEVTNKMSHTRTAFSSGNWETDTLAYMDSIKTLPHEHIQEILKWLENHMKNPRFNHRSSMDDGSTAPVNKCSHLRICNEPRGHIIFFEYYRDIIIPPRFLLFQPAAPPHAYYTRARSIVWML</sequence>
<dbReference type="RefSeq" id="XP_041194959.1">
    <property type="nucleotide sequence ID" value="XM_041339866.1"/>
</dbReference>
<accession>A0A9P7EE85</accession>
<evidence type="ECO:0000256" key="1">
    <source>
        <dbReference type="SAM" id="MobiDB-lite"/>
    </source>
</evidence>
<keyword evidence="3" id="KW-1185">Reference proteome</keyword>
<proteinExistence type="predicted"/>
<evidence type="ECO:0000313" key="3">
    <source>
        <dbReference type="Proteomes" id="UP000807769"/>
    </source>
</evidence>
<organism evidence="2 3">
    <name type="scientific">Suillus subaureus</name>
    <dbReference type="NCBI Taxonomy" id="48587"/>
    <lineage>
        <taxon>Eukaryota</taxon>
        <taxon>Fungi</taxon>
        <taxon>Dikarya</taxon>
        <taxon>Basidiomycota</taxon>
        <taxon>Agaricomycotina</taxon>
        <taxon>Agaricomycetes</taxon>
        <taxon>Agaricomycetidae</taxon>
        <taxon>Boletales</taxon>
        <taxon>Suillineae</taxon>
        <taxon>Suillaceae</taxon>
        <taxon>Suillus</taxon>
    </lineage>
</organism>
<name>A0A9P7EE85_9AGAM</name>
<feature type="compositionally biased region" description="Basic and acidic residues" evidence="1">
    <location>
        <begin position="223"/>
        <end position="236"/>
    </location>
</feature>